<evidence type="ECO:0008006" key="3">
    <source>
        <dbReference type="Google" id="ProtNLM"/>
    </source>
</evidence>
<sequence length="64" mass="7349">MHMHMEGGPELQELIMLAALAKPHIIFVEGFKEALEPKVVIVRTKEKWDWLQKVSNIIHTCLGI</sequence>
<evidence type="ECO:0000313" key="1">
    <source>
        <dbReference type="EMBL" id="MCE5171646.1"/>
    </source>
</evidence>
<comment type="caution">
    <text evidence="1">The sequence shown here is derived from an EMBL/GenBank/DDBJ whole genome shotgun (WGS) entry which is preliminary data.</text>
</comment>
<keyword evidence="2" id="KW-1185">Reference proteome</keyword>
<evidence type="ECO:0000313" key="2">
    <source>
        <dbReference type="Proteomes" id="UP001199916"/>
    </source>
</evidence>
<dbReference type="Proteomes" id="UP001199916">
    <property type="component" value="Unassembled WGS sequence"/>
</dbReference>
<name>A0ABS8YIQ1_9BACL</name>
<proteinExistence type="predicted"/>
<accession>A0ABS8YIQ1</accession>
<gene>
    <name evidence="1" type="ORF">LQV63_20370</name>
</gene>
<dbReference type="InterPro" id="IPR027417">
    <property type="entry name" value="P-loop_NTPase"/>
</dbReference>
<organism evidence="1 2">
    <name type="scientific">Paenibacillus profundus</name>
    <dbReference type="NCBI Taxonomy" id="1173085"/>
    <lineage>
        <taxon>Bacteria</taxon>
        <taxon>Bacillati</taxon>
        <taxon>Bacillota</taxon>
        <taxon>Bacilli</taxon>
        <taxon>Bacillales</taxon>
        <taxon>Paenibacillaceae</taxon>
        <taxon>Paenibacillus</taxon>
    </lineage>
</organism>
<dbReference type="EMBL" id="JAJNBZ010000019">
    <property type="protein sequence ID" value="MCE5171646.1"/>
    <property type="molecule type" value="Genomic_DNA"/>
</dbReference>
<reference evidence="1 2" key="1">
    <citation type="submission" date="2021-11" db="EMBL/GenBank/DDBJ databases">
        <title>Draft genome sequence of Paenibacillus profundus YoMME, a new Gram-positive bacteria with exoelectrogenic properties.</title>
        <authorList>
            <person name="Hubenova Y."/>
            <person name="Hubenova E."/>
            <person name="Manasiev Y."/>
            <person name="Peykov S."/>
            <person name="Mitov M."/>
        </authorList>
    </citation>
    <scope>NUCLEOTIDE SEQUENCE [LARGE SCALE GENOMIC DNA]</scope>
    <source>
        <strain evidence="1 2">YoMME</strain>
    </source>
</reference>
<dbReference type="Gene3D" id="3.40.50.300">
    <property type="entry name" value="P-loop containing nucleotide triphosphate hydrolases"/>
    <property type="match status" value="1"/>
</dbReference>
<protein>
    <recommendedName>
        <fullName evidence="3">Molybdopterin-guanine dinucleotide biosynthesis protein B (MobB) domain-containing protein</fullName>
    </recommendedName>
</protein>